<dbReference type="AlphaFoldDB" id="A0AAV8PP75"/>
<name>A0AAV8PP75_ENSVE</name>
<keyword evidence="1" id="KW-0472">Membrane</keyword>
<sequence length="82" mass="9462">MTRKRGPFSAFSGDCNEVLPLCTAIALSQKLQAVLQLRHPKSMELFSWGQSLMIEALFLFSILYQNMFLLLSFAKECPYERR</sequence>
<keyword evidence="1" id="KW-1133">Transmembrane helix</keyword>
<dbReference type="EMBL" id="JAQQAF010000009">
    <property type="protein sequence ID" value="KAJ8459335.1"/>
    <property type="molecule type" value="Genomic_DNA"/>
</dbReference>
<evidence type="ECO:0000256" key="1">
    <source>
        <dbReference type="SAM" id="Phobius"/>
    </source>
</evidence>
<evidence type="ECO:0000313" key="2">
    <source>
        <dbReference type="EMBL" id="KAJ8459335.1"/>
    </source>
</evidence>
<evidence type="ECO:0000313" key="3">
    <source>
        <dbReference type="Proteomes" id="UP001222027"/>
    </source>
</evidence>
<proteinExistence type="predicted"/>
<accession>A0AAV8PP75</accession>
<comment type="caution">
    <text evidence="2">The sequence shown here is derived from an EMBL/GenBank/DDBJ whole genome shotgun (WGS) entry which is preliminary data.</text>
</comment>
<keyword evidence="1" id="KW-0812">Transmembrane</keyword>
<dbReference type="Proteomes" id="UP001222027">
    <property type="component" value="Unassembled WGS sequence"/>
</dbReference>
<gene>
    <name evidence="2" type="ORF">OPV22_032261</name>
</gene>
<protein>
    <submittedName>
        <fullName evidence="2">Uncharacterized protein</fullName>
    </submittedName>
</protein>
<feature type="transmembrane region" description="Helical" evidence="1">
    <location>
        <begin position="52"/>
        <end position="74"/>
    </location>
</feature>
<organism evidence="2 3">
    <name type="scientific">Ensete ventricosum</name>
    <name type="common">Abyssinian banana</name>
    <name type="synonym">Musa ensete</name>
    <dbReference type="NCBI Taxonomy" id="4639"/>
    <lineage>
        <taxon>Eukaryota</taxon>
        <taxon>Viridiplantae</taxon>
        <taxon>Streptophyta</taxon>
        <taxon>Embryophyta</taxon>
        <taxon>Tracheophyta</taxon>
        <taxon>Spermatophyta</taxon>
        <taxon>Magnoliopsida</taxon>
        <taxon>Liliopsida</taxon>
        <taxon>Zingiberales</taxon>
        <taxon>Musaceae</taxon>
        <taxon>Ensete</taxon>
    </lineage>
</organism>
<reference evidence="2 3" key="1">
    <citation type="submission" date="2022-12" db="EMBL/GenBank/DDBJ databases">
        <title>Chromosome-scale assembly of the Ensete ventricosum genome.</title>
        <authorList>
            <person name="Dussert Y."/>
            <person name="Stocks J."/>
            <person name="Wendawek A."/>
            <person name="Woldeyes F."/>
            <person name="Nichols R.A."/>
            <person name="Borrell J.S."/>
        </authorList>
    </citation>
    <scope>NUCLEOTIDE SEQUENCE [LARGE SCALE GENOMIC DNA]</scope>
    <source>
        <strain evidence="3">cv. Maze</strain>
        <tissue evidence="2">Seeds</tissue>
    </source>
</reference>
<keyword evidence="3" id="KW-1185">Reference proteome</keyword>